<gene>
    <name evidence="1" type="ORF">QI031_00175</name>
</gene>
<protein>
    <submittedName>
        <fullName evidence="1">Uncharacterized protein</fullName>
    </submittedName>
</protein>
<dbReference type="RefSeq" id="WP_281483234.1">
    <property type="nucleotide sequence ID" value="NZ_CP124543.1"/>
</dbReference>
<dbReference type="EMBL" id="CP124543">
    <property type="protein sequence ID" value="WGV25977.1"/>
    <property type="molecule type" value="Genomic_DNA"/>
</dbReference>
<dbReference type="KEGG" id="hbq:QI031_00175"/>
<accession>A0AAJ6P9S0</accession>
<organism evidence="1 2">
    <name type="scientific">Halotia branconii CENA392</name>
    <dbReference type="NCBI Taxonomy" id="1539056"/>
    <lineage>
        <taxon>Bacteria</taxon>
        <taxon>Bacillati</taxon>
        <taxon>Cyanobacteriota</taxon>
        <taxon>Cyanophyceae</taxon>
        <taxon>Nostocales</taxon>
        <taxon>Nodulariaceae</taxon>
        <taxon>Halotia</taxon>
    </lineage>
</organism>
<name>A0AAJ6P9S0_9CYAN</name>
<dbReference type="Proteomes" id="UP001223520">
    <property type="component" value="Chromosome"/>
</dbReference>
<evidence type="ECO:0000313" key="1">
    <source>
        <dbReference type="EMBL" id="WGV25977.1"/>
    </source>
</evidence>
<proteinExistence type="predicted"/>
<keyword evidence="2" id="KW-1185">Reference proteome</keyword>
<reference evidence="1 2" key="1">
    <citation type="journal article" date="2023" name="Limnol Oceanogr Lett">
        <title>Environmental adaptations by the intertidal Antarctic cyanobacterium Halotia branconii CENA392 as revealed using long-read genome sequencing.</title>
        <authorList>
            <person name="Dextro R.B."/>
            <person name="Delbaje E."/>
            <person name="Freitas P.N.N."/>
            <person name="Geraldes V."/>
            <person name="Pinto E."/>
            <person name="Long P.F."/>
            <person name="Fiore M.F."/>
        </authorList>
    </citation>
    <scope>NUCLEOTIDE SEQUENCE [LARGE SCALE GENOMIC DNA]</scope>
    <source>
        <strain evidence="1 2">CENA392</strain>
    </source>
</reference>
<sequence length="192" mass="21129">MPISYSTESSFNFHPGYIPGQYYNFTPFLGTLGSNNPTVQPLMMLYGLMPIFEDIQIDRLVVNVTTANTNAILKIGIYDIYNGRPNKLIMPDVNIDCSTTAIKEIIIPSLQLKKNNYALAYASNTNIGLNGSTNVSGGLNFWGMSSSSVNFSTASSTYYHSGFTFGSFPEIAPVSNLLIASWVPLLRFRVKP</sequence>
<evidence type="ECO:0000313" key="2">
    <source>
        <dbReference type="Proteomes" id="UP001223520"/>
    </source>
</evidence>
<dbReference type="AlphaFoldDB" id="A0AAJ6P9S0"/>